<reference evidence="9 10" key="1">
    <citation type="submission" date="2019-12" db="EMBL/GenBank/DDBJ databases">
        <title>Comparative genomics gives insights into the taxonomy of the Azoarcus-Aromatoleum group and reveals separate origins of nif in the plant-associated Azoarcus and non-plant-associated Aromatoleum sub-groups.</title>
        <authorList>
            <person name="Lafos M."/>
            <person name="Maluk M."/>
            <person name="Batista M."/>
            <person name="Junghare M."/>
            <person name="Carmona M."/>
            <person name="Faoro H."/>
            <person name="Cruz L.M."/>
            <person name="Battistoni F."/>
            <person name="De Souza E."/>
            <person name="Pedrosa F."/>
            <person name="Chen W.-M."/>
            <person name="Poole P.S."/>
            <person name="Dixon R.A."/>
            <person name="James E.K."/>
        </authorList>
    </citation>
    <scope>NUCLEOTIDE SEQUENCE [LARGE SCALE GENOMIC DNA]</scope>
    <source>
        <strain evidence="9 10">PbN1</strain>
    </source>
</reference>
<evidence type="ECO:0000256" key="2">
    <source>
        <dbReference type="ARBA" id="ARBA00022676"/>
    </source>
</evidence>
<protein>
    <submittedName>
        <fullName evidence="9">DUF4433 domain-containing protein</fullName>
    </submittedName>
</protein>
<comment type="caution">
    <text evidence="6">Lacks conserved residue(s) required for the propagation of feature annotation.</text>
</comment>
<keyword evidence="4 6" id="KW-0548">Nucleotidyltransferase</keyword>
<feature type="domain" description="DarT" evidence="8">
    <location>
        <begin position="159"/>
        <end position="341"/>
    </location>
</feature>
<keyword evidence="1 6" id="KW-1277">Toxin-antitoxin system</keyword>
<gene>
    <name evidence="9" type="ORF">GPA24_01445</name>
</gene>
<feature type="active site" evidence="6">
    <location>
        <position position="300"/>
    </location>
</feature>
<keyword evidence="5 6" id="KW-0238">DNA-binding</keyword>
<sequence>MEWIIGLFVVWLIGEMTGASSKGKRSGEARDKNNAVKGNTERSEEAEKKSAIERARRLKELEEEISKPVSPPTPHDSQPNIQVPDRLLQSHVEKLPRTKDLKCFEVSDGNSDLECQPKEGSSIRCKDLSASVQLNGPEGGSKLDLKETVASHFSVFGVFSLWHITHRNNLKTILSSGILSNSGAFSEFQPTDISNHEVQKWRDRVDPFYNRAVHDYAPLYINVRNPMLYVKKHVQNELCLIEVSLSLLESSEFVFTDGNAASRDTKFYKDVKDLAFLPWDVIRASYWNDFPDGKRKRCSEVLVYPYVDPAHIVRIHCASMETLGVAKSYNCDAVISKNMFF</sequence>
<comment type="catalytic activity">
    <reaction evidence="6">
        <text>a thymidine in DNA + NAD(+) = an N-(ADP-alpha-D-ribosyl)-thymidine in DNA + nicotinamide + H(+)</text>
        <dbReference type="Rhea" id="RHEA:71651"/>
        <dbReference type="Rhea" id="RHEA-COMP:13556"/>
        <dbReference type="Rhea" id="RHEA-COMP:18051"/>
        <dbReference type="ChEBI" id="CHEBI:15378"/>
        <dbReference type="ChEBI" id="CHEBI:17154"/>
        <dbReference type="ChEBI" id="CHEBI:57540"/>
        <dbReference type="ChEBI" id="CHEBI:137386"/>
        <dbReference type="ChEBI" id="CHEBI:191199"/>
    </reaction>
</comment>
<comment type="similarity">
    <text evidence="6">Belongs to the DarT ADP-ribosyltransferase family.</text>
</comment>
<comment type="caution">
    <text evidence="9">The sequence shown here is derived from an EMBL/GenBank/DDBJ whole genome shotgun (WGS) entry which is preliminary data.</text>
</comment>
<evidence type="ECO:0000313" key="9">
    <source>
        <dbReference type="EMBL" id="NMG14227.1"/>
    </source>
</evidence>
<evidence type="ECO:0000256" key="7">
    <source>
        <dbReference type="SAM" id="MobiDB-lite"/>
    </source>
</evidence>
<evidence type="ECO:0000313" key="10">
    <source>
        <dbReference type="Proteomes" id="UP000633943"/>
    </source>
</evidence>
<evidence type="ECO:0000256" key="6">
    <source>
        <dbReference type="PROSITE-ProRule" id="PRU01362"/>
    </source>
</evidence>
<proteinExistence type="inferred from homology"/>
<dbReference type="RefSeq" id="WP_169201052.1">
    <property type="nucleotide sequence ID" value="NZ_CP059467.1"/>
</dbReference>
<feature type="binding site" evidence="6">
    <location>
        <begin position="163"/>
        <end position="165"/>
    </location>
    <ligand>
        <name>NAD(+)</name>
        <dbReference type="ChEBI" id="CHEBI:57540"/>
    </ligand>
</feature>
<feature type="compositionally biased region" description="Basic and acidic residues" evidence="7">
    <location>
        <begin position="25"/>
        <end position="66"/>
    </location>
</feature>
<dbReference type="Pfam" id="PF14487">
    <property type="entry name" value="DarT"/>
    <property type="match status" value="1"/>
</dbReference>
<keyword evidence="3 6" id="KW-0808">Transferase</keyword>
<dbReference type="PROSITE" id="PS52018">
    <property type="entry name" value="DART"/>
    <property type="match status" value="1"/>
</dbReference>
<organism evidence="9 10">
    <name type="scientific">Aromatoleum bremense</name>
    <dbReference type="NCBI Taxonomy" id="76115"/>
    <lineage>
        <taxon>Bacteria</taxon>
        <taxon>Pseudomonadati</taxon>
        <taxon>Pseudomonadota</taxon>
        <taxon>Betaproteobacteria</taxon>
        <taxon>Rhodocyclales</taxon>
        <taxon>Rhodocyclaceae</taxon>
        <taxon>Aromatoleum</taxon>
    </lineage>
</organism>
<dbReference type="InterPro" id="IPR029494">
    <property type="entry name" value="DarT"/>
</dbReference>
<dbReference type="EMBL" id="WTVP01000002">
    <property type="protein sequence ID" value="NMG14227.1"/>
    <property type="molecule type" value="Genomic_DNA"/>
</dbReference>
<evidence type="ECO:0000256" key="5">
    <source>
        <dbReference type="ARBA" id="ARBA00023125"/>
    </source>
</evidence>
<feature type="binding site" evidence="6">
    <location>
        <position position="202"/>
    </location>
    <ligand>
        <name>NAD(+)</name>
        <dbReference type="ChEBI" id="CHEBI:57540"/>
    </ligand>
</feature>
<evidence type="ECO:0000256" key="3">
    <source>
        <dbReference type="ARBA" id="ARBA00022679"/>
    </source>
</evidence>
<evidence type="ECO:0000256" key="4">
    <source>
        <dbReference type="ARBA" id="ARBA00022695"/>
    </source>
</evidence>
<dbReference type="Proteomes" id="UP000633943">
    <property type="component" value="Unassembled WGS sequence"/>
</dbReference>
<keyword evidence="2 6" id="KW-0328">Glycosyltransferase</keyword>
<feature type="active site" description="Proton acceptor" evidence="6">
    <location>
        <position position="202"/>
    </location>
</feature>
<evidence type="ECO:0000256" key="1">
    <source>
        <dbReference type="ARBA" id="ARBA00022649"/>
    </source>
</evidence>
<accession>A0ABX1NR95</accession>
<keyword evidence="10" id="KW-1185">Reference proteome</keyword>
<name>A0ABX1NR95_9RHOO</name>
<feature type="region of interest" description="Disordered" evidence="7">
    <location>
        <begin position="19"/>
        <end position="81"/>
    </location>
</feature>
<evidence type="ECO:0000259" key="8">
    <source>
        <dbReference type="PROSITE" id="PS52018"/>
    </source>
</evidence>